<dbReference type="GO" id="GO:0030170">
    <property type="term" value="F:pyridoxal phosphate binding"/>
    <property type="evidence" value="ECO:0007669"/>
    <property type="project" value="InterPro"/>
</dbReference>
<evidence type="ECO:0000313" key="4">
    <source>
        <dbReference type="EMBL" id="HAT4308455.1"/>
    </source>
</evidence>
<keyword evidence="2 4" id="KW-0032">Aminotransferase</keyword>
<proteinExistence type="inferred from homology"/>
<gene>
    <name evidence="4" type="ORF">I9080_002269</name>
</gene>
<keyword evidence="2 4" id="KW-0808">Transferase</keyword>
<dbReference type="InterPro" id="IPR015421">
    <property type="entry name" value="PyrdxlP-dep_Trfase_major"/>
</dbReference>
<evidence type="ECO:0000256" key="2">
    <source>
        <dbReference type="RuleBase" id="RU000481"/>
    </source>
</evidence>
<feature type="domain" description="Aminotransferase class I/classII large" evidence="3">
    <location>
        <begin position="154"/>
        <end position="511"/>
    </location>
</feature>
<dbReference type="Gene3D" id="1.10.20.110">
    <property type="match status" value="1"/>
</dbReference>
<dbReference type="InterPro" id="IPR015424">
    <property type="entry name" value="PyrdxlP-dep_Trfase"/>
</dbReference>
<dbReference type="NCBIfam" id="TIGR03801">
    <property type="entry name" value="asp_4_decarbox"/>
    <property type="match status" value="1"/>
</dbReference>
<protein>
    <recommendedName>
        <fullName evidence="2">Aminotransferase</fullName>
        <ecNumber evidence="2">2.6.1.-</ecNumber>
    </recommendedName>
</protein>
<comment type="cofactor">
    <cofactor evidence="2">
        <name>pyridoxal 5'-phosphate</name>
        <dbReference type="ChEBI" id="CHEBI:597326"/>
    </cofactor>
</comment>
<dbReference type="InterPro" id="IPR022518">
    <property type="entry name" value="Aspartate_4-decarboxylase"/>
</dbReference>
<dbReference type="EMBL" id="DACTCB010000012">
    <property type="protein sequence ID" value="HAT4308455.1"/>
    <property type="molecule type" value="Genomic_DNA"/>
</dbReference>
<dbReference type="GO" id="GO:0006520">
    <property type="term" value="P:amino acid metabolic process"/>
    <property type="evidence" value="ECO:0007669"/>
    <property type="project" value="TreeGrafter"/>
</dbReference>
<accession>A0A8H9QYB2</accession>
<evidence type="ECO:0000256" key="1">
    <source>
        <dbReference type="ARBA" id="ARBA00022898"/>
    </source>
</evidence>
<comment type="similarity">
    <text evidence="2">Belongs to the class-I pyridoxal-phosphate-dependent aminotransferase family.</text>
</comment>
<dbReference type="InterPro" id="IPR004839">
    <property type="entry name" value="Aminotransferase_I/II_large"/>
</dbReference>
<dbReference type="NCBIfam" id="NF006755">
    <property type="entry name" value="PRK09275.1"/>
    <property type="match status" value="1"/>
</dbReference>
<dbReference type="SUPFAM" id="SSF53383">
    <property type="entry name" value="PLP-dependent transferases"/>
    <property type="match status" value="1"/>
</dbReference>
<dbReference type="CDD" id="cd00609">
    <property type="entry name" value="AAT_like"/>
    <property type="match status" value="1"/>
</dbReference>
<dbReference type="GO" id="GO:0016829">
    <property type="term" value="F:lyase activity"/>
    <property type="evidence" value="ECO:0007669"/>
    <property type="project" value="UniProtKB-KW"/>
</dbReference>
<dbReference type="InterPro" id="IPR015422">
    <property type="entry name" value="PyrdxlP-dep_Trfase_small"/>
</dbReference>
<reference evidence="4" key="1">
    <citation type="journal article" date="2018" name="Genome Biol.">
        <title>SKESA: strategic k-mer extension for scrupulous assemblies.</title>
        <authorList>
            <person name="Souvorov A."/>
            <person name="Agarwala R."/>
            <person name="Lipman D.J."/>
        </authorList>
    </citation>
    <scope>NUCLEOTIDE SEQUENCE</scope>
    <source>
        <strain evidence="4">C8</strain>
    </source>
</reference>
<name>A0A8H9QYB2_CLOPF</name>
<keyword evidence="4" id="KW-0456">Lyase</keyword>
<dbReference type="InterPro" id="IPR050478">
    <property type="entry name" value="Ethylene_sulfur-biosynth"/>
</dbReference>
<dbReference type="PANTHER" id="PTHR43795">
    <property type="entry name" value="BIFUNCTIONAL ASPARTATE AMINOTRANSFERASE AND GLUTAMATE/ASPARTATE-PREPHENATE AMINOTRANSFERASE-RELATED"/>
    <property type="match status" value="1"/>
</dbReference>
<dbReference type="Proteomes" id="UP000859547">
    <property type="component" value="Unassembled WGS sequence"/>
</dbReference>
<dbReference type="AlphaFoldDB" id="A0A8H9QYB2"/>
<organism evidence="4">
    <name type="scientific">Clostridium perfringens</name>
    <dbReference type="NCBI Taxonomy" id="1502"/>
    <lineage>
        <taxon>Bacteria</taxon>
        <taxon>Bacillati</taxon>
        <taxon>Bacillota</taxon>
        <taxon>Clostridia</taxon>
        <taxon>Eubacteriales</taxon>
        <taxon>Clostridiaceae</taxon>
        <taxon>Clostridium</taxon>
    </lineage>
</organism>
<dbReference type="GO" id="GO:0008483">
    <property type="term" value="F:transaminase activity"/>
    <property type="evidence" value="ECO:0007669"/>
    <property type="project" value="UniProtKB-KW"/>
</dbReference>
<comment type="caution">
    <text evidence="4">The sequence shown here is derived from an EMBL/GenBank/DDBJ whole genome shotgun (WGS) entry which is preliminary data.</text>
</comment>
<dbReference type="Pfam" id="PF00155">
    <property type="entry name" value="Aminotran_1_2"/>
    <property type="match status" value="1"/>
</dbReference>
<dbReference type="Gene3D" id="3.40.640.10">
    <property type="entry name" value="Type I PLP-dependent aspartate aminotransferase-like (Major domain)"/>
    <property type="match status" value="1"/>
</dbReference>
<dbReference type="PANTHER" id="PTHR43795:SF2">
    <property type="entry name" value="BIFUNCTIONAL ASPARTATE AMINOTRANSFERASE AND GLUTAMATE_ASPARTATE-PREPHENATE AMINOTRANSFERASE"/>
    <property type="match status" value="1"/>
</dbReference>
<evidence type="ECO:0000259" key="3">
    <source>
        <dbReference type="Pfam" id="PF00155"/>
    </source>
</evidence>
<dbReference type="PROSITE" id="PS00105">
    <property type="entry name" value="AA_TRANSFER_CLASS_1"/>
    <property type="match status" value="1"/>
</dbReference>
<dbReference type="InterPro" id="IPR004838">
    <property type="entry name" value="NHTrfase_class1_PyrdxlP-BS"/>
</dbReference>
<keyword evidence="1" id="KW-0663">Pyridoxal phosphate</keyword>
<sequence length="530" mass="60295">MITKDLEKKLEGLGAFEISSKMLKLAKNNEKHNKFLNAGRGNPNWINTEGRLALSRIVEFGVFESRRTINEGNLAGYTNLDGIYERLMDFLDGGHEVDKFLRDAIDCSIKTLGVNKDELVKEFVDGAIGNDYPVPNRCLVNTEKILKLYLEKELFGGVKLAKETNVFPTEGGTAAICYIFNSLKENGLIKAGDKIAINTPIFTPYLQIPELKDYEMVEVDLISKEENNWVIEDSELDKLRDKEIKALFFVNPSNPASKALSEEALNHIADIVKERKDLMIITDDVYGTFVENFKTIYSVVPYNTLLVYSFSKLYGVTGWRLGLIAANENNVFDELISKLPEEKLQDLDKRYGLVTFEPRKFKFIERIVADSRSVGLYHTSGLSTPQQIQMALFALTSLITKGRDQYIESSKKLVRERYHDLCHTLGIKEDDSRENAKYYSLIDIYELAGDLYDDKFKEYLKENFEPIDFLLRLAEINGVVLMEGVGFGAAPGILRVSEANLPDEAYKKIAKQVLELLSEYYNQYKSQKLV</sequence>
<dbReference type="Gene3D" id="3.90.1150.10">
    <property type="entry name" value="Aspartate Aminotransferase, domain 1"/>
    <property type="match status" value="1"/>
</dbReference>
<reference evidence="4" key="2">
    <citation type="submission" date="2020-07" db="EMBL/GenBank/DDBJ databases">
        <authorList>
            <consortium name="NCBI Pathogen Detection Project"/>
        </authorList>
    </citation>
    <scope>NUCLEOTIDE SEQUENCE</scope>
    <source>
        <strain evidence="4">C8</strain>
    </source>
</reference>
<dbReference type="EC" id="2.6.1.-" evidence="2"/>